<accession>L1JDQ2</accession>
<dbReference type="Proteomes" id="UP000011087">
    <property type="component" value="Unassembled WGS sequence"/>
</dbReference>
<dbReference type="GeneID" id="17303131"/>
<feature type="signal peptide" evidence="2">
    <location>
        <begin position="1"/>
        <end position="22"/>
    </location>
</feature>
<feature type="compositionally biased region" description="Polar residues" evidence="1">
    <location>
        <begin position="276"/>
        <end position="286"/>
    </location>
</feature>
<evidence type="ECO:0008006" key="6">
    <source>
        <dbReference type="Google" id="ProtNLM"/>
    </source>
</evidence>
<keyword evidence="5" id="KW-1185">Reference proteome</keyword>
<dbReference type="EnsemblProtists" id="EKX46427">
    <property type="protein sequence ID" value="EKX46427"/>
    <property type="gene ID" value="GUITHDRAFT_107630"/>
</dbReference>
<gene>
    <name evidence="3" type="ORF">GUITHDRAFT_107630</name>
</gene>
<evidence type="ECO:0000313" key="4">
    <source>
        <dbReference type="EnsemblProtists" id="EKX46427"/>
    </source>
</evidence>
<evidence type="ECO:0000256" key="2">
    <source>
        <dbReference type="SAM" id="SignalP"/>
    </source>
</evidence>
<dbReference type="EMBL" id="JH992994">
    <property type="protein sequence ID" value="EKX46427.1"/>
    <property type="molecule type" value="Genomic_DNA"/>
</dbReference>
<proteinExistence type="predicted"/>
<sequence length="451" mass="49828">MLGARSLSALVVLASYWTVVSALEFALREPLAAFQSDQLLRFHQAPVSPVTSEPSDADLLPFGSPSHCHLPSLDEWQLPPPVASPSYADSDVHLMAHEANFPEERSWANSQLVCQDADRNMPVQDNNVSTNPRLCHVCKLMDATRGVAADTPDRSWIVLACRACYTLLNCPTTQLAGRCLHCSRFATFSKPGTPRAEWMHCKQHSLPGDVNLKRTSSPPVSEPLDFFDESLDDTREGFDDDTKSSCGERSSLQETSRGRSSSRQWVSGRSGKSRSPRTPSKSVQHSQEFEPAAACSSQCIVEDCKRVPRYGSTLDKYPKLCSRHRIQGSIDFKRFSRGSSPKRCQHEGGCQVRASFGDCMERVPRYCARHKEPNHVNIRAYHCEYPLCSKQASFGPPGSNAAIYCADHKNQNDVNVRNKKSRLQLLTKSSFADVLPSKFASSPTGCAAAAC</sequence>
<name>L1JDQ2_GUITC</name>
<reference evidence="3 5" key="1">
    <citation type="journal article" date="2012" name="Nature">
        <title>Algal genomes reveal evolutionary mosaicism and the fate of nucleomorphs.</title>
        <authorList>
            <consortium name="DOE Joint Genome Institute"/>
            <person name="Curtis B.A."/>
            <person name="Tanifuji G."/>
            <person name="Burki F."/>
            <person name="Gruber A."/>
            <person name="Irimia M."/>
            <person name="Maruyama S."/>
            <person name="Arias M.C."/>
            <person name="Ball S.G."/>
            <person name="Gile G.H."/>
            <person name="Hirakawa Y."/>
            <person name="Hopkins J.F."/>
            <person name="Kuo A."/>
            <person name="Rensing S.A."/>
            <person name="Schmutz J."/>
            <person name="Symeonidi A."/>
            <person name="Elias M."/>
            <person name="Eveleigh R.J."/>
            <person name="Herman E.K."/>
            <person name="Klute M.J."/>
            <person name="Nakayama T."/>
            <person name="Obornik M."/>
            <person name="Reyes-Prieto A."/>
            <person name="Armbrust E.V."/>
            <person name="Aves S.J."/>
            <person name="Beiko R.G."/>
            <person name="Coutinho P."/>
            <person name="Dacks J.B."/>
            <person name="Durnford D.G."/>
            <person name="Fast N.M."/>
            <person name="Green B.R."/>
            <person name="Grisdale C.J."/>
            <person name="Hempel F."/>
            <person name="Henrissat B."/>
            <person name="Hoppner M.P."/>
            <person name="Ishida K."/>
            <person name="Kim E."/>
            <person name="Koreny L."/>
            <person name="Kroth P.G."/>
            <person name="Liu Y."/>
            <person name="Malik S.B."/>
            <person name="Maier U.G."/>
            <person name="McRose D."/>
            <person name="Mock T."/>
            <person name="Neilson J.A."/>
            <person name="Onodera N.T."/>
            <person name="Poole A.M."/>
            <person name="Pritham E.J."/>
            <person name="Richards T.A."/>
            <person name="Rocap G."/>
            <person name="Roy S.W."/>
            <person name="Sarai C."/>
            <person name="Schaack S."/>
            <person name="Shirato S."/>
            <person name="Slamovits C.H."/>
            <person name="Spencer D.F."/>
            <person name="Suzuki S."/>
            <person name="Worden A.Z."/>
            <person name="Zauner S."/>
            <person name="Barry K."/>
            <person name="Bell C."/>
            <person name="Bharti A.K."/>
            <person name="Crow J.A."/>
            <person name="Grimwood J."/>
            <person name="Kramer R."/>
            <person name="Lindquist E."/>
            <person name="Lucas S."/>
            <person name="Salamov A."/>
            <person name="McFadden G.I."/>
            <person name="Lane C.E."/>
            <person name="Keeling P.J."/>
            <person name="Gray M.W."/>
            <person name="Grigoriev I.V."/>
            <person name="Archibald J.M."/>
        </authorList>
    </citation>
    <scope>NUCLEOTIDE SEQUENCE</scope>
    <source>
        <strain evidence="3 5">CCMP2712</strain>
    </source>
</reference>
<evidence type="ECO:0000313" key="3">
    <source>
        <dbReference type="EMBL" id="EKX46427.1"/>
    </source>
</evidence>
<dbReference type="InterPro" id="IPR043822">
    <property type="entry name" value="EsV_1_7_cys"/>
</dbReference>
<dbReference type="AlphaFoldDB" id="L1JDQ2"/>
<keyword evidence="2" id="KW-0732">Signal</keyword>
<reference evidence="4" key="3">
    <citation type="submission" date="2015-06" db="UniProtKB">
        <authorList>
            <consortium name="EnsemblProtists"/>
        </authorList>
    </citation>
    <scope>IDENTIFICATION</scope>
</reference>
<evidence type="ECO:0000313" key="5">
    <source>
        <dbReference type="Proteomes" id="UP000011087"/>
    </source>
</evidence>
<feature type="region of interest" description="Disordered" evidence="1">
    <location>
        <begin position="236"/>
        <end position="289"/>
    </location>
</feature>
<reference evidence="5" key="2">
    <citation type="submission" date="2012-11" db="EMBL/GenBank/DDBJ databases">
        <authorList>
            <person name="Kuo A."/>
            <person name="Curtis B.A."/>
            <person name="Tanifuji G."/>
            <person name="Burki F."/>
            <person name="Gruber A."/>
            <person name="Irimia M."/>
            <person name="Maruyama S."/>
            <person name="Arias M.C."/>
            <person name="Ball S.G."/>
            <person name="Gile G.H."/>
            <person name="Hirakawa Y."/>
            <person name="Hopkins J.F."/>
            <person name="Rensing S.A."/>
            <person name="Schmutz J."/>
            <person name="Symeonidi A."/>
            <person name="Elias M."/>
            <person name="Eveleigh R.J."/>
            <person name="Herman E.K."/>
            <person name="Klute M.J."/>
            <person name="Nakayama T."/>
            <person name="Obornik M."/>
            <person name="Reyes-Prieto A."/>
            <person name="Armbrust E.V."/>
            <person name="Aves S.J."/>
            <person name="Beiko R.G."/>
            <person name="Coutinho P."/>
            <person name="Dacks J.B."/>
            <person name="Durnford D.G."/>
            <person name="Fast N.M."/>
            <person name="Green B.R."/>
            <person name="Grisdale C."/>
            <person name="Hempe F."/>
            <person name="Henrissat B."/>
            <person name="Hoppner M.P."/>
            <person name="Ishida K.-I."/>
            <person name="Kim E."/>
            <person name="Koreny L."/>
            <person name="Kroth P.G."/>
            <person name="Liu Y."/>
            <person name="Malik S.-B."/>
            <person name="Maier U.G."/>
            <person name="McRose D."/>
            <person name="Mock T."/>
            <person name="Neilson J.A."/>
            <person name="Onodera N.T."/>
            <person name="Poole A.M."/>
            <person name="Pritham E.J."/>
            <person name="Richards T.A."/>
            <person name="Rocap G."/>
            <person name="Roy S.W."/>
            <person name="Sarai C."/>
            <person name="Schaack S."/>
            <person name="Shirato S."/>
            <person name="Slamovits C.H."/>
            <person name="Spencer D.F."/>
            <person name="Suzuki S."/>
            <person name="Worden A.Z."/>
            <person name="Zauner S."/>
            <person name="Barry K."/>
            <person name="Bell C."/>
            <person name="Bharti A.K."/>
            <person name="Crow J.A."/>
            <person name="Grimwood J."/>
            <person name="Kramer R."/>
            <person name="Lindquist E."/>
            <person name="Lucas S."/>
            <person name="Salamov A."/>
            <person name="McFadden G.I."/>
            <person name="Lane C.E."/>
            <person name="Keeling P.J."/>
            <person name="Gray M.W."/>
            <person name="Grigoriev I.V."/>
            <person name="Archibald J.M."/>
        </authorList>
    </citation>
    <scope>NUCLEOTIDE SEQUENCE</scope>
    <source>
        <strain evidence="5">CCMP2712</strain>
    </source>
</reference>
<feature type="compositionally biased region" description="Polar residues" evidence="1">
    <location>
        <begin position="244"/>
        <end position="267"/>
    </location>
</feature>
<organism evidence="3">
    <name type="scientific">Guillardia theta (strain CCMP2712)</name>
    <name type="common">Cryptophyte</name>
    <dbReference type="NCBI Taxonomy" id="905079"/>
    <lineage>
        <taxon>Eukaryota</taxon>
        <taxon>Cryptophyceae</taxon>
        <taxon>Pyrenomonadales</taxon>
        <taxon>Geminigeraceae</taxon>
        <taxon>Guillardia</taxon>
    </lineage>
</organism>
<dbReference type="HOGENOM" id="CLU_607578_0_0_1"/>
<dbReference type="PaxDb" id="55529-EKX46427"/>
<dbReference type="RefSeq" id="XP_005833407.1">
    <property type="nucleotide sequence ID" value="XM_005833350.1"/>
</dbReference>
<dbReference type="Pfam" id="PF19114">
    <property type="entry name" value="EsV_1_7_cys"/>
    <property type="match status" value="4"/>
</dbReference>
<feature type="chain" id="PRO_5008771188" description="EsV-1-7" evidence="2">
    <location>
        <begin position="23"/>
        <end position="451"/>
    </location>
</feature>
<dbReference type="SMART" id="SM01425">
    <property type="entry name" value="EsV_1_7"/>
    <property type="match status" value="4"/>
</dbReference>
<dbReference type="KEGG" id="gtt:GUITHDRAFT_107630"/>
<evidence type="ECO:0000256" key="1">
    <source>
        <dbReference type="SAM" id="MobiDB-lite"/>
    </source>
</evidence>
<protein>
    <recommendedName>
        <fullName evidence="6">EsV-1-7</fullName>
    </recommendedName>
</protein>